<dbReference type="InterPro" id="IPR002989">
    <property type="entry name" value="Mycobac_pentapep"/>
</dbReference>
<dbReference type="InterPro" id="IPR038332">
    <property type="entry name" value="PPE_sf"/>
</dbReference>
<keyword evidence="4" id="KW-1185">Reference proteome</keyword>
<feature type="domain" description="PPE" evidence="2">
    <location>
        <begin position="29"/>
        <end position="192"/>
    </location>
</feature>
<dbReference type="PANTHER" id="PTHR46766">
    <property type="entry name" value="GLUTAMINE-RICH PROTEIN 2"/>
    <property type="match status" value="1"/>
</dbReference>
<gene>
    <name evidence="3" type="primary">PPE53_3</name>
    <name evidence="3" type="ORF">MPRG_50630</name>
</gene>
<evidence type="ECO:0000256" key="1">
    <source>
        <dbReference type="ARBA" id="ARBA00010652"/>
    </source>
</evidence>
<sequence length="652" mass="63131">MFNRGVVSSVASGKAPSHMAGLMEVSAVNFSVLPPEINSLRMFLGAGSAPMLEASAAWSGLAEELGSAADSFSSVTTNLAGQAWQGPAAQAMARAARPYADFLRAASVRATTASSGAKSVASIFEAAKAATVHPEVIAANRQAFVQAVRTNIFGFNAPFIAAAEAAYEEFWATDVAAMVGYHGGASTVAAQLSSWAQTVQNLPGLGQLLGGAPAAAATAAPGDPNLGLGNKGGGNIGSGNNSGTGGGNIGNGNSGSGNFGSGNTGTSNIGLGNKGTNNFGLGNNGVNNVGFGNAGGTTSTRGSVGFGNAGNGNFGAGNTGNNNIGGGNTGDNNIGFGLTGNKLVGVGGAYYDTVAGAFHFDNPFANGNIGFGNSGHGNIGFFNSGDGNLGIFGSGAHAGGSLNPDFGKLQGLGIGNSGFGNIGIGNTGSGNFGFGDSGTLNTGFGNSGDLNTGGGNSGGSILNSLLGPTNPQPGNTGFGNSGFGNTGFGNAGNLNTGFFNAGNVNTGLFNSGNVNTGFNISTDSGLTHSGFNTVGNNVSGFNNSASGAVGALPPLGVNGNISGFNNTAVGATNPAGVSVAGGLSGFFNSASGANNPAAGIILNGLMSGFFNQGVTAAVQGFPSGVLAGVGSGLLNANTFFSAVFNLQKALDS</sequence>
<accession>A0ABQ1CBR4</accession>
<dbReference type="Pfam" id="PF00823">
    <property type="entry name" value="PPE"/>
    <property type="match status" value="1"/>
</dbReference>
<dbReference type="Gene3D" id="1.20.1260.20">
    <property type="entry name" value="PPE superfamily"/>
    <property type="match status" value="1"/>
</dbReference>
<dbReference type="PANTHER" id="PTHR46766:SF1">
    <property type="entry name" value="GLUTAMINE-RICH PROTEIN 2"/>
    <property type="match status" value="1"/>
</dbReference>
<protein>
    <submittedName>
        <fullName evidence="3">PPE family protein PPE53</fullName>
    </submittedName>
</protein>
<dbReference type="Pfam" id="PF01469">
    <property type="entry name" value="Pentapeptide_2"/>
    <property type="match status" value="1"/>
</dbReference>
<proteinExistence type="inferred from homology"/>
<evidence type="ECO:0000313" key="4">
    <source>
        <dbReference type="Proteomes" id="UP000465240"/>
    </source>
</evidence>
<dbReference type="Proteomes" id="UP000465240">
    <property type="component" value="Unassembled WGS sequence"/>
</dbReference>
<comment type="similarity">
    <text evidence="1">Belongs to the mycobacterial PPE family.</text>
</comment>
<evidence type="ECO:0000259" key="2">
    <source>
        <dbReference type="Pfam" id="PF00823"/>
    </source>
</evidence>
<dbReference type="InterPro" id="IPR000030">
    <property type="entry name" value="PPE_dom"/>
</dbReference>
<reference evidence="3 4" key="1">
    <citation type="journal article" date="2019" name="Emerg. Microbes Infect.">
        <title>Comprehensive subspecies identification of 175 nontuberculous mycobacteria species based on 7547 genomic profiles.</title>
        <authorList>
            <person name="Matsumoto Y."/>
            <person name="Kinjo T."/>
            <person name="Motooka D."/>
            <person name="Nabeya D."/>
            <person name="Jung N."/>
            <person name="Uechi K."/>
            <person name="Horii T."/>
            <person name="Iida T."/>
            <person name="Fujita J."/>
            <person name="Nakamura S."/>
        </authorList>
    </citation>
    <scope>NUCLEOTIDE SEQUENCE [LARGE SCALE GENOMIC DNA]</scope>
    <source>
        <strain evidence="3 4">JCM 18565</strain>
    </source>
</reference>
<dbReference type="EMBL" id="BLKX01000001">
    <property type="protein sequence ID" value="GFG81787.1"/>
    <property type="molecule type" value="Genomic_DNA"/>
</dbReference>
<comment type="caution">
    <text evidence="3">The sequence shown here is derived from an EMBL/GenBank/DDBJ whole genome shotgun (WGS) entry which is preliminary data.</text>
</comment>
<evidence type="ECO:0000313" key="3">
    <source>
        <dbReference type="EMBL" id="GFG81787.1"/>
    </source>
</evidence>
<name>A0ABQ1CBR4_9MYCO</name>
<dbReference type="SUPFAM" id="SSF140459">
    <property type="entry name" value="PE/PPE dimer-like"/>
    <property type="match status" value="1"/>
</dbReference>
<organism evidence="3 4">
    <name type="scientific">Mycobacterium paragordonae</name>
    <dbReference type="NCBI Taxonomy" id="1389713"/>
    <lineage>
        <taxon>Bacteria</taxon>
        <taxon>Bacillati</taxon>
        <taxon>Actinomycetota</taxon>
        <taxon>Actinomycetes</taxon>
        <taxon>Mycobacteriales</taxon>
        <taxon>Mycobacteriaceae</taxon>
        <taxon>Mycobacterium</taxon>
    </lineage>
</organism>